<dbReference type="GO" id="GO:0016042">
    <property type="term" value="P:lipid catabolic process"/>
    <property type="evidence" value="ECO:0007669"/>
    <property type="project" value="UniProtKB-KW"/>
</dbReference>
<keyword evidence="6" id="KW-1133">Transmembrane helix</keyword>
<dbReference type="EMBL" id="EAAA01001468">
    <property type="status" value="NOT_ANNOTATED_CDS"/>
    <property type="molecule type" value="Genomic_DNA"/>
</dbReference>
<feature type="active site" description="Charge relay system" evidence="10">
    <location>
        <position position="346"/>
    </location>
</feature>
<dbReference type="HOGENOM" id="CLU_010974_0_0_1"/>
<keyword evidence="14" id="KW-1185">Reference proteome</keyword>
<evidence type="ECO:0000256" key="2">
    <source>
        <dbReference type="ARBA" id="ARBA00010701"/>
    </source>
</evidence>
<evidence type="ECO:0000313" key="13">
    <source>
        <dbReference type="Ensembl" id="ENSCINP00000017509.3"/>
    </source>
</evidence>
<comment type="similarity">
    <text evidence="2 9">Belongs to the AB hydrolase superfamily. Lipase family.</text>
</comment>
<reference evidence="13" key="3">
    <citation type="submission" date="2025-08" db="UniProtKB">
        <authorList>
            <consortium name="Ensembl"/>
        </authorList>
    </citation>
    <scope>IDENTIFICATION</scope>
</reference>
<feature type="active site" description="Charge relay system" evidence="10">
    <location>
        <position position="378"/>
    </location>
</feature>
<organism evidence="13 14">
    <name type="scientific">Ciona intestinalis</name>
    <name type="common">Transparent sea squirt</name>
    <name type="synonym">Ascidia intestinalis</name>
    <dbReference type="NCBI Taxonomy" id="7719"/>
    <lineage>
        <taxon>Eukaryota</taxon>
        <taxon>Metazoa</taxon>
        <taxon>Chordata</taxon>
        <taxon>Tunicata</taxon>
        <taxon>Ascidiacea</taxon>
        <taxon>Phlebobranchia</taxon>
        <taxon>Cionidae</taxon>
        <taxon>Ciona</taxon>
    </lineage>
</organism>
<dbReference type="Pfam" id="PF04083">
    <property type="entry name" value="Abhydro_lipase"/>
    <property type="match status" value="1"/>
</dbReference>
<evidence type="ECO:0000256" key="8">
    <source>
        <dbReference type="ARBA" id="ARBA00023136"/>
    </source>
</evidence>
<dbReference type="STRING" id="7719.ENSCINP00000017509"/>
<name>F6UDM9_CIOIN</name>
<dbReference type="GO" id="GO:0006629">
    <property type="term" value="P:lipid metabolic process"/>
    <property type="evidence" value="ECO:0000318"/>
    <property type="project" value="GO_Central"/>
</dbReference>
<dbReference type="PANTHER" id="PTHR11005">
    <property type="entry name" value="LYSOSOMAL ACID LIPASE-RELATED"/>
    <property type="match status" value="1"/>
</dbReference>
<dbReference type="Gene3D" id="3.40.50.1820">
    <property type="entry name" value="alpha/beta hydrolase"/>
    <property type="match status" value="1"/>
</dbReference>
<dbReference type="InterPro" id="IPR029058">
    <property type="entry name" value="AB_hydrolase_fold"/>
</dbReference>
<evidence type="ECO:0000256" key="3">
    <source>
        <dbReference type="ARBA" id="ARBA00022692"/>
    </source>
</evidence>
<accession>F6UDM9</accession>
<evidence type="ECO:0000313" key="14">
    <source>
        <dbReference type="Proteomes" id="UP000008144"/>
    </source>
</evidence>
<dbReference type="Proteomes" id="UP000008144">
    <property type="component" value="Chromosome 2"/>
</dbReference>
<reference evidence="13" key="4">
    <citation type="submission" date="2025-09" db="UniProtKB">
        <authorList>
            <consortium name="Ensembl"/>
        </authorList>
    </citation>
    <scope>IDENTIFICATION</scope>
</reference>
<evidence type="ECO:0000256" key="5">
    <source>
        <dbReference type="ARBA" id="ARBA00022963"/>
    </source>
</evidence>
<evidence type="ECO:0000259" key="12">
    <source>
        <dbReference type="Pfam" id="PF04083"/>
    </source>
</evidence>
<feature type="active site" description="Nucleophile" evidence="10">
    <location>
        <position position="174"/>
    </location>
</feature>
<evidence type="ECO:0000256" key="11">
    <source>
        <dbReference type="SAM" id="MobiDB-lite"/>
    </source>
</evidence>
<feature type="compositionally biased region" description="Low complexity" evidence="11">
    <location>
        <begin position="1"/>
        <end position="14"/>
    </location>
</feature>
<protein>
    <recommendedName>
        <fullName evidence="9">Lipase</fullName>
    </recommendedName>
</protein>
<reference evidence="13" key="2">
    <citation type="journal article" date="2008" name="Genome Biol.">
        <title>Improved genome assembly and evidence-based global gene model set for the chordate Ciona intestinalis: new insight into intron and operon populations.</title>
        <authorList>
            <person name="Satou Y."/>
            <person name="Mineta K."/>
            <person name="Ogasawara M."/>
            <person name="Sasakura Y."/>
            <person name="Shoguchi E."/>
            <person name="Ueno K."/>
            <person name="Yamada L."/>
            <person name="Matsumoto J."/>
            <person name="Wasserscheid J."/>
            <person name="Dewar K."/>
            <person name="Wiley G.B."/>
            <person name="Macmil S.L."/>
            <person name="Roe B.A."/>
            <person name="Zeller R.W."/>
            <person name="Hastings K.E."/>
            <person name="Lemaire P."/>
            <person name="Lindquist E."/>
            <person name="Endo T."/>
            <person name="Hotta K."/>
            <person name="Inaba K."/>
        </authorList>
    </citation>
    <scope>NUCLEOTIDE SEQUENCE [LARGE SCALE GENOMIC DNA]</scope>
    <source>
        <strain evidence="13">wild type</strain>
    </source>
</reference>
<dbReference type="InterPro" id="IPR006693">
    <property type="entry name" value="AB_hydrolase_lipase"/>
</dbReference>
<evidence type="ECO:0000256" key="4">
    <source>
        <dbReference type="ARBA" id="ARBA00022801"/>
    </source>
</evidence>
<evidence type="ECO:0000256" key="7">
    <source>
        <dbReference type="ARBA" id="ARBA00023098"/>
    </source>
</evidence>
<dbReference type="FunFam" id="3.40.50.1820:FF:000095">
    <property type="entry name" value="Triglyceride lipase-cholesterol esterase"/>
    <property type="match status" value="1"/>
</dbReference>
<dbReference type="OMA" id="FHEFNPV"/>
<dbReference type="AlphaFoldDB" id="F6UDM9"/>
<keyword evidence="8" id="KW-0472">Membrane</keyword>
<sequence length="411" mass="46731">MLPPTNETDTITTTNKDDEEIPPECKMTTPEMIRHAGYPCEEHTVETEDGYILTMHRIPHGVSDIGRKGRGRFRQKRSVVFMQHGLLADSSCWVANGPGERSLSYVLADLGCDVWLGNVRGSTYSRAHTTLNADTSEKYWRFSWQHMSEHDIPSMVDKALQVSGHNNLYYIGHSQGTLVAFARLAENTEFNQKIKMLFALGPVTSLANLTSPIKSLVYLNRPAFLGMSMFGGTEVLPKKALSQWISAKLHKMQKEQTSNNLMMYLCGVHLEHYYKDRLPVYLSHTPGGTSLQNLLHLSQMIESGKMQKWDYWSVKENLDAYGQETPPEYDVCKIKTPIALFVGHLDQLAHPDDNRLLSQKLNSLFYYKVVKDLDDWDHLDFLWGKNAGFIYKKISAIISENEGVTHNVDEL</sequence>
<comment type="subcellular location">
    <subcellularLocation>
        <location evidence="1">Membrane</location>
        <topology evidence="1">Single-pass membrane protein</topology>
    </subcellularLocation>
</comment>
<feature type="domain" description="Partial AB-hydrolase lipase" evidence="12">
    <location>
        <begin position="29"/>
        <end position="97"/>
    </location>
</feature>
<evidence type="ECO:0000256" key="10">
    <source>
        <dbReference type="PIRSR" id="PIRSR000862-1"/>
    </source>
</evidence>
<dbReference type="SUPFAM" id="SSF53474">
    <property type="entry name" value="alpha/beta-Hydrolases"/>
    <property type="match status" value="1"/>
</dbReference>
<evidence type="ECO:0000256" key="6">
    <source>
        <dbReference type="ARBA" id="ARBA00022989"/>
    </source>
</evidence>
<dbReference type="PIRSF" id="PIRSF000862">
    <property type="entry name" value="Steryl_ester_lip"/>
    <property type="match status" value="1"/>
</dbReference>
<dbReference type="InParanoid" id="F6UDM9"/>
<reference evidence="14" key="1">
    <citation type="journal article" date="2002" name="Science">
        <title>The draft genome of Ciona intestinalis: insights into chordate and vertebrate origins.</title>
        <authorList>
            <person name="Dehal P."/>
            <person name="Satou Y."/>
            <person name="Campbell R.K."/>
            <person name="Chapman J."/>
            <person name="Degnan B."/>
            <person name="De Tomaso A."/>
            <person name="Davidson B."/>
            <person name="Di Gregorio A."/>
            <person name="Gelpke M."/>
            <person name="Goodstein D.M."/>
            <person name="Harafuji N."/>
            <person name="Hastings K.E."/>
            <person name="Ho I."/>
            <person name="Hotta K."/>
            <person name="Huang W."/>
            <person name="Kawashima T."/>
            <person name="Lemaire P."/>
            <person name="Martinez D."/>
            <person name="Meinertzhagen I.A."/>
            <person name="Necula S."/>
            <person name="Nonaka M."/>
            <person name="Putnam N."/>
            <person name="Rash S."/>
            <person name="Saiga H."/>
            <person name="Satake M."/>
            <person name="Terry A."/>
            <person name="Yamada L."/>
            <person name="Wang H.G."/>
            <person name="Awazu S."/>
            <person name="Azumi K."/>
            <person name="Boore J."/>
            <person name="Branno M."/>
            <person name="Chin-Bow S."/>
            <person name="DeSantis R."/>
            <person name="Doyle S."/>
            <person name="Francino P."/>
            <person name="Keys D.N."/>
            <person name="Haga S."/>
            <person name="Hayashi H."/>
            <person name="Hino K."/>
            <person name="Imai K.S."/>
            <person name="Inaba K."/>
            <person name="Kano S."/>
            <person name="Kobayashi K."/>
            <person name="Kobayashi M."/>
            <person name="Lee B.I."/>
            <person name="Makabe K.W."/>
            <person name="Manohar C."/>
            <person name="Matassi G."/>
            <person name="Medina M."/>
            <person name="Mochizuki Y."/>
            <person name="Mount S."/>
            <person name="Morishita T."/>
            <person name="Miura S."/>
            <person name="Nakayama A."/>
            <person name="Nishizaka S."/>
            <person name="Nomoto H."/>
            <person name="Ohta F."/>
            <person name="Oishi K."/>
            <person name="Rigoutsos I."/>
            <person name="Sano M."/>
            <person name="Sasaki A."/>
            <person name="Sasakura Y."/>
            <person name="Shoguchi E."/>
            <person name="Shin-i T."/>
            <person name="Spagnuolo A."/>
            <person name="Stainier D."/>
            <person name="Suzuki M.M."/>
            <person name="Tassy O."/>
            <person name="Takatori N."/>
            <person name="Tokuoka M."/>
            <person name="Yagi K."/>
            <person name="Yoshizaki F."/>
            <person name="Wada S."/>
            <person name="Zhang C."/>
            <person name="Hyatt P.D."/>
            <person name="Larimer F."/>
            <person name="Detter C."/>
            <person name="Doggett N."/>
            <person name="Glavina T."/>
            <person name="Hawkins T."/>
            <person name="Richardson P."/>
            <person name="Lucas S."/>
            <person name="Kohara Y."/>
            <person name="Levine M."/>
            <person name="Satoh N."/>
            <person name="Rokhsar D.S."/>
        </authorList>
    </citation>
    <scope>NUCLEOTIDE SEQUENCE [LARGE SCALE GENOMIC DNA]</scope>
</reference>
<dbReference type="GO" id="GO:0016298">
    <property type="term" value="F:lipase activity"/>
    <property type="evidence" value="ECO:0000318"/>
    <property type="project" value="GO_Central"/>
</dbReference>
<evidence type="ECO:0000256" key="9">
    <source>
        <dbReference type="PIRNR" id="PIRNR000862"/>
    </source>
</evidence>
<keyword evidence="3" id="KW-0812">Transmembrane</keyword>
<dbReference type="InterPro" id="IPR025483">
    <property type="entry name" value="Lipase_euk"/>
</dbReference>
<proteinExistence type="inferred from homology"/>
<dbReference type="Ensembl" id="ENSCINT00000017509.3">
    <property type="protein sequence ID" value="ENSCINP00000017509.3"/>
    <property type="gene ID" value="ENSCING00000008581.3"/>
</dbReference>
<feature type="region of interest" description="Disordered" evidence="11">
    <location>
        <begin position="1"/>
        <end position="22"/>
    </location>
</feature>
<keyword evidence="7" id="KW-0443">Lipid metabolism</keyword>
<keyword evidence="4 9" id="KW-0378">Hydrolase</keyword>
<dbReference type="GeneTree" id="ENSGT00940000171894"/>
<keyword evidence="5 9" id="KW-0442">Lipid degradation</keyword>
<evidence type="ECO:0000256" key="1">
    <source>
        <dbReference type="ARBA" id="ARBA00004167"/>
    </source>
</evidence>
<dbReference type="GO" id="GO:0016020">
    <property type="term" value="C:membrane"/>
    <property type="evidence" value="ECO:0007669"/>
    <property type="project" value="UniProtKB-SubCell"/>
</dbReference>